<reference evidence="2" key="1">
    <citation type="journal article" date="2017" name="Science">
        <title>Giant viruses with an expanded complement of translation system components.</title>
        <authorList>
            <person name="Schulz F."/>
            <person name="Yutin N."/>
            <person name="Ivanova N.N."/>
            <person name="Ortega D.R."/>
            <person name="Lee T.K."/>
            <person name="Vierheilig J."/>
            <person name="Daims H."/>
            <person name="Horn M."/>
            <person name="Wagner M."/>
            <person name="Jensen G.J."/>
            <person name="Kyrpides N.C."/>
            <person name="Koonin E.V."/>
            <person name="Woyke T."/>
        </authorList>
    </citation>
    <scope>NUCLEOTIDE SEQUENCE</scope>
    <source>
        <strain evidence="2">HKV1</strain>
    </source>
</reference>
<proteinExistence type="predicted"/>
<name>A0A1V0SFG2_9VIRU</name>
<keyword evidence="1" id="KW-0175">Coiled coil</keyword>
<organism evidence="2">
    <name type="scientific">Hokovirus HKV1</name>
    <dbReference type="NCBI Taxonomy" id="1977638"/>
    <lineage>
        <taxon>Viruses</taxon>
        <taxon>Varidnaviria</taxon>
        <taxon>Bamfordvirae</taxon>
        <taxon>Nucleocytoviricota</taxon>
        <taxon>Megaviricetes</taxon>
        <taxon>Imitervirales</taxon>
        <taxon>Mimiviridae</taxon>
        <taxon>Klosneuvirinae</taxon>
        <taxon>Hokovirus</taxon>
    </lineage>
</organism>
<sequence>MSNRNSDEYNNDYLLKDDIIIDNVIFTQEYLFCLECCVKLAVYNLYELKDKQIRIKYAKNSLEQAKDNKKLYEIKLNQSRNNISKQSGDNSEHSKQCDYEIWISERKILLKYMKNI</sequence>
<evidence type="ECO:0000256" key="1">
    <source>
        <dbReference type="SAM" id="Coils"/>
    </source>
</evidence>
<gene>
    <name evidence="2" type="ORF">Hokovirus_1_336</name>
</gene>
<evidence type="ECO:0000313" key="2">
    <source>
        <dbReference type="EMBL" id="ARF10457.1"/>
    </source>
</evidence>
<protein>
    <submittedName>
        <fullName evidence="2">Uncharacterized protein</fullName>
    </submittedName>
</protein>
<dbReference type="EMBL" id="KY684103">
    <property type="protein sequence ID" value="ARF10457.1"/>
    <property type="molecule type" value="Genomic_DNA"/>
</dbReference>
<accession>A0A1V0SFG2</accession>
<feature type="coiled-coil region" evidence="1">
    <location>
        <begin position="48"/>
        <end position="82"/>
    </location>
</feature>